<gene>
    <name evidence="3" type="ORF">B0T15DRAFT_543845</name>
</gene>
<feature type="compositionally biased region" description="Acidic residues" evidence="1">
    <location>
        <begin position="412"/>
        <end position="421"/>
    </location>
</feature>
<accession>A0AAJ0GMN7</accession>
<comment type="caution">
    <text evidence="3">The sequence shown here is derived from an EMBL/GenBank/DDBJ whole genome shotgun (WGS) entry which is preliminary data.</text>
</comment>
<protein>
    <submittedName>
        <fullName evidence="3">Heterokaryon incompatibility protein-domain-containing protein</fullName>
    </submittedName>
</protein>
<evidence type="ECO:0000313" key="3">
    <source>
        <dbReference type="EMBL" id="KAK3302752.1"/>
    </source>
</evidence>
<evidence type="ECO:0000256" key="1">
    <source>
        <dbReference type="SAM" id="MobiDB-lite"/>
    </source>
</evidence>
<name>A0AAJ0GMN7_9PEZI</name>
<feature type="domain" description="Heterokaryon incompatibility" evidence="2">
    <location>
        <begin position="281"/>
        <end position="507"/>
    </location>
</feature>
<feature type="region of interest" description="Disordered" evidence="1">
    <location>
        <begin position="392"/>
        <end position="438"/>
    </location>
</feature>
<dbReference type="PANTHER" id="PTHR33112:SF10">
    <property type="entry name" value="TOL"/>
    <property type="match status" value="1"/>
</dbReference>
<evidence type="ECO:0000259" key="2">
    <source>
        <dbReference type="Pfam" id="PF06985"/>
    </source>
</evidence>
<dbReference type="Pfam" id="PF06985">
    <property type="entry name" value="HET"/>
    <property type="match status" value="1"/>
</dbReference>
<evidence type="ECO:0000313" key="4">
    <source>
        <dbReference type="Proteomes" id="UP001273166"/>
    </source>
</evidence>
<dbReference type="PANTHER" id="PTHR33112">
    <property type="entry name" value="DOMAIN PROTEIN, PUTATIVE-RELATED"/>
    <property type="match status" value="1"/>
</dbReference>
<sequence length="917" mass="102651">MDFKYVPDRSGLEDDLAAKFSASLAPFLNDVVKTLGIAGPDDPEGAMFAIPPSSISNDLVATERPLCAKCSNLNDEALHSEEGFIHSQSLEDLCGSAQTCALCHLMRLKLWEEMVWSRESCDDSPHNACFTDAQLSEGLRKLAAERGVLWPEEAPIFLKSEGSDSSGYEHIMLFTLVAFLEPRGDSSHTYKLWYRGFTLGKLLRHDDRAESARPLLPRGDEPSTLQRMREWLEACDADLVSWSKRLTDTKLPTRVLDLQSLGNDQDSDLRLFETKGISGRYATLSYCWGGYQGCRTLKANLEERCARIRYSELPALFQQAITVTRGLRIRYLWIDALCIVQDDAEDWKYEAARMADVYWNGACRLAVTHCQNPTESFFPPREVVASVRVPSLEEKEDHAEARRHSGPASSDWETEEEEDYGDGGPSSSSDANNHGQQPIIEQENPKSTLDSFQDRFSHALVEVGAKYDSKREAAPETHHKVFFSLPRNYERDVDLGHLNSRGWVLQERLLAPRTIHFTADHMYFEDQDDICGEDWVRRQFTWRSCIKKRSKSSRSILFPEDSIRDFEGGYANYATSGRAAELLMQRALFAQRNYRHLSDSSDTWLTIAESFNRCNFTYQTDRLVAIAGLVKRKQSTPGSQYAGSRNFFGLWEKTLHVDLAWVAATTRTSPQRLTRLNNLNLPSWTWIAYDGPITFTKDRRDRRNPGTVPIAPTSEIRLVHTDAPDLPDIIDPLPLKAGGVCFRVATRLRKLPSTTTAAPQSINLPAASSSSSSWTSREQVAAALPYIRLDPHTSTMPMLLGYGSSSGAQPVLDQNGSVVGIIVFDEGGGCPRATDDLYCAHISTLKDERRDQALWEVQADDGEQRLGGSSISQPPILAYALVLRSVGGGRDVFARVGLAEVGYDWIMAGDEQEVSLL</sequence>
<dbReference type="RefSeq" id="XP_062718532.1">
    <property type="nucleotide sequence ID" value="XM_062870023.1"/>
</dbReference>
<keyword evidence="4" id="KW-1185">Reference proteome</keyword>
<dbReference type="Proteomes" id="UP001273166">
    <property type="component" value="Unassembled WGS sequence"/>
</dbReference>
<dbReference type="EMBL" id="JAUDZG010000007">
    <property type="protein sequence ID" value="KAK3302752.1"/>
    <property type="molecule type" value="Genomic_DNA"/>
</dbReference>
<dbReference type="GeneID" id="87888852"/>
<reference evidence="3" key="2">
    <citation type="submission" date="2023-06" db="EMBL/GenBank/DDBJ databases">
        <authorList>
            <consortium name="Lawrence Berkeley National Laboratory"/>
            <person name="Mondo S.J."/>
            <person name="Hensen N."/>
            <person name="Bonometti L."/>
            <person name="Westerberg I."/>
            <person name="Brannstrom I.O."/>
            <person name="Guillou S."/>
            <person name="Cros-Aarteil S."/>
            <person name="Calhoun S."/>
            <person name="Haridas S."/>
            <person name="Kuo A."/>
            <person name="Pangilinan J."/>
            <person name="Riley R."/>
            <person name="Labutti K."/>
            <person name="Andreopoulos B."/>
            <person name="Lipzen A."/>
            <person name="Chen C."/>
            <person name="Yanf M."/>
            <person name="Daum C."/>
            <person name="Ng V."/>
            <person name="Clum A."/>
            <person name="Steindorff A."/>
            <person name="Ohm R."/>
            <person name="Martin F."/>
            <person name="Silar P."/>
            <person name="Natvig D."/>
            <person name="Lalanne C."/>
            <person name="Gautier V."/>
            <person name="Ament-Velasquez S.L."/>
            <person name="Kruys A."/>
            <person name="Hutchinson M.I."/>
            <person name="Powell A.J."/>
            <person name="Barry K."/>
            <person name="Miller A.N."/>
            <person name="Grigoriev I.V."/>
            <person name="Debuchy R."/>
            <person name="Gladieux P."/>
            <person name="Thoren M.H."/>
            <person name="Johannesson H."/>
        </authorList>
    </citation>
    <scope>NUCLEOTIDE SEQUENCE</scope>
    <source>
        <strain evidence="3">CBS 333.67</strain>
    </source>
</reference>
<feature type="compositionally biased region" description="Basic and acidic residues" evidence="1">
    <location>
        <begin position="392"/>
        <end position="403"/>
    </location>
</feature>
<dbReference type="AlphaFoldDB" id="A0AAJ0GMN7"/>
<dbReference type="InterPro" id="IPR010730">
    <property type="entry name" value="HET"/>
</dbReference>
<reference evidence="3" key="1">
    <citation type="journal article" date="2023" name="Mol. Phylogenet. Evol.">
        <title>Genome-scale phylogeny and comparative genomics of the fungal order Sordariales.</title>
        <authorList>
            <person name="Hensen N."/>
            <person name="Bonometti L."/>
            <person name="Westerberg I."/>
            <person name="Brannstrom I.O."/>
            <person name="Guillou S."/>
            <person name="Cros-Aarteil S."/>
            <person name="Calhoun S."/>
            <person name="Haridas S."/>
            <person name="Kuo A."/>
            <person name="Mondo S."/>
            <person name="Pangilinan J."/>
            <person name="Riley R."/>
            <person name="LaButti K."/>
            <person name="Andreopoulos B."/>
            <person name="Lipzen A."/>
            <person name="Chen C."/>
            <person name="Yan M."/>
            <person name="Daum C."/>
            <person name="Ng V."/>
            <person name="Clum A."/>
            <person name="Steindorff A."/>
            <person name="Ohm R.A."/>
            <person name="Martin F."/>
            <person name="Silar P."/>
            <person name="Natvig D.O."/>
            <person name="Lalanne C."/>
            <person name="Gautier V."/>
            <person name="Ament-Velasquez S.L."/>
            <person name="Kruys A."/>
            <person name="Hutchinson M.I."/>
            <person name="Powell A.J."/>
            <person name="Barry K."/>
            <person name="Miller A.N."/>
            <person name="Grigoriev I.V."/>
            <person name="Debuchy R."/>
            <person name="Gladieux P."/>
            <person name="Hiltunen Thoren M."/>
            <person name="Johannesson H."/>
        </authorList>
    </citation>
    <scope>NUCLEOTIDE SEQUENCE</scope>
    <source>
        <strain evidence="3">CBS 333.67</strain>
    </source>
</reference>
<proteinExistence type="predicted"/>
<organism evidence="3 4">
    <name type="scientific">Chaetomium strumarium</name>
    <dbReference type="NCBI Taxonomy" id="1170767"/>
    <lineage>
        <taxon>Eukaryota</taxon>
        <taxon>Fungi</taxon>
        <taxon>Dikarya</taxon>
        <taxon>Ascomycota</taxon>
        <taxon>Pezizomycotina</taxon>
        <taxon>Sordariomycetes</taxon>
        <taxon>Sordariomycetidae</taxon>
        <taxon>Sordariales</taxon>
        <taxon>Chaetomiaceae</taxon>
        <taxon>Chaetomium</taxon>
    </lineage>
</organism>